<organism evidence="1 2">
    <name type="scientific">Kingdonia uniflora</name>
    <dbReference type="NCBI Taxonomy" id="39325"/>
    <lineage>
        <taxon>Eukaryota</taxon>
        <taxon>Viridiplantae</taxon>
        <taxon>Streptophyta</taxon>
        <taxon>Embryophyta</taxon>
        <taxon>Tracheophyta</taxon>
        <taxon>Spermatophyta</taxon>
        <taxon>Magnoliopsida</taxon>
        <taxon>Ranunculales</taxon>
        <taxon>Circaeasteraceae</taxon>
        <taxon>Kingdonia</taxon>
    </lineage>
</organism>
<proteinExistence type="predicted"/>
<gene>
    <name evidence="1" type="ORF">GIB67_021723</name>
</gene>
<name>A0A7J7LM56_9MAGN</name>
<evidence type="ECO:0000313" key="2">
    <source>
        <dbReference type="Proteomes" id="UP000541444"/>
    </source>
</evidence>
<evidence type="ECO:0000313" key="1">
    <source>
        <dbReference type="EMBL" id="KAF6143713.1"/>
    </source>
</evidence>
<dbReference type="PANTHER" id="PTHR31973:SF187">
    <property type="entry name" value="MUTATOR TRANSPOSASE MUDRA PROTEIN"/>
    <property type="match status" value="1"/>
</dbReference>
<protein>
    <recommendedName>
        <fullName evidence="3">Transposase MuDR plant domain-containing protein</fullName>
    </recommendedName>
</protein>
<dbReference type="EMBL" id="JACGCM010002198">
    <property type="protein sequence ID" value="KAF6143713.1"/>
    <property type="molecule type" value="Genomic_DNA"/>
</dbReference>
<sequence length="287" mass="33522">MSTNVSLSIKPKPIIGQTKTSAKFWFEPQPKQVKDLLDFQFKSVAYMEDPYGFSKEFSIGDQYRDRVKLKNHIRAYAVVNKFNLEYVLSNEYKIVVHYKGHKCSWQIYATRLLGSALFRVSTYCSMHTCIRVETEGGNAYKAASSRWVAYLIKQKLRKDPNYKPSRIIDDIYGVAYTNHVESWNNVILKVRDLLIHVFIEELSRICSEMSYLYREEAEKSKARLTPWATDHCESRKFMADLLTYRWQTMGIPCEYGVRALGLANVDLTTRVPEYFTNNTYKAVYEPI</sequence>
<reference evidence="1 2" key="1">
    <citation type="journal article" date="2020" name="IScience">
        <title>Genome Sequencing of the Endangered Kingdonia uniflora (Circaeasteraceae, Ranunculales) Reveals Potential Mechanisms of Evolutionary Specialization.</title>
        <authorList>
            <person name="Sun Y."/>
            <person name="Deng T."/>
            <person name="Zhang A."/>
            <person name="Moore M.J."/>
            <person name="Landis J.B."/>
            <person name="Lin N."/>
            <person name="Zhang H."/>
            <person name="Zhang X."/>
            <person name="Huang J."/>
            <person name="Zhang X."/>
            <person name="Sun H."/>
            <person name="Wang H."/>
        </authorList>
    </citation>
    <scope>NUCLEOTIDE SEQUENCE [LARGE SCALE GENOMIC DNA]</scope>
    <source>
        <strain evidence="1">TB1705</strain>
        <tissue evidence="1">Leaf</tissue>
    </source>
</reference>
<dbReference type="Proteomes" id="UP000541444">
    <property type="component" value="Unassembled WGS sequence"/>
</dbReference>
<dbReference type="AlphaFoldDB" id="A0A7J7LM56"/>
<dbReference type="PANTHER" id="PTHR31973">
    <property type="entry name" value="POLYPROTEIN, PUTATIVE-RELATED"/>
    <property type="match status" value="1"/>
</dbReference>
<keyword evidence="2" id="KW-1185">Reference proteome</keyword>
<accession>A0A7J7LM56</accession>
<comment type="caution">
    <text evidence="1">The sequence shown here is derived from an EMBL/GenBank/DDBJ whole genome shotgun (WGS) entry which is preliminary data.</text>
</comment>
<evidence type="ECO:0008006" key="3">
    <source>
        <dbReference type="Google" id="ProtNLM"/>
    </source>
</evidence>